<reference evidence="1" key="1">
    <citation type="submission" date="2022-03" db="EMBL/GenBank/DDBJ databases">
        <authorList>
            <person name="Tunstrom K."/>
        </authorList>
    </citation>
    <scope>NUCLEOTIDE SEQUENCE</scope>
</reference>
<dbReference type="EMBL" id="CAKOGL010000027">
    <property type="protein sequence ID" value="CAH2104606.1"/>
    <property type="molecule type" value="Genomic_DNA"/>
</dbReference>
<gene>
    <name evidence="1" type="ORF">EEDITHA_LOCUS18956</name>
</gene>
<dbReference type="AlphaFoldDB" id="A0AAU9V004"/>
<protein>
    <submittedName>
        <fullName evidence="1">Uncharacterized protein</fullName>
    </submittedName>
</protein>
<dbReference type="Proteomes" id="UP001153954">
    <property type="component" value="Unassembled WGS sequence"/>
</dbReference>
<proteinExistence type="predicted"/>
<comment type="caution">
    <text evidence="1">The sequence shown here is derived from an EMBL/GenBank/DDBJ whole genome shotgun (WGS) entry which is preliminary data.</text>
</comment>
<evidence type="ECO:0000313" key="2">
    <source>
        <dbReference type="Proteomes" id="UP001153954"/>
    </source>
</evidence>
<sequence>MSPSGLHARHDESRWRLRAGAWQGRRRGSRALALGVGCSAVRVHSRGALLGSFDLRTRECGAYAECGRPHFSPSEAGLNARRRRAAGGRARAHQVYGYDREAGPLGS</sequence>
<evidence type="ECO:0000313" key="1">
    <source>
        <dbReference type="EMBL" id="CAH2104606.1"/>
    </source>
</evidence>
<keyword evidence="2" id="KW-1185">Reference proteome</keyword>
<name>A0AAU9V004_EUPED</name>
<accession>A0AAU9V004</accession>
<organism evidence="1 2">
    <name type="scientific">Euphydryas editha</name>
    <name type="common">Edith's checkerspot</name>
    <dbReference type="NCBI Taxonomy" id="104508"/>
    <lineage>
        <taxon>Eukaryota</taxon>
        <taxon>Metazoa</taxon>
        <taxon>Ecdysozoa</taxon>
        <taxon>Arthropoda</taxon>
        <taxon>Hexapoda</taxon>
        <taxon>Insecta</taxon>
        <taxon>Pterygota</taxon>
        <taxon>Neoptera</taxon>
        <taxon>Endopterygota</taxon>
        <taxon>Lepidoptera</taxon>
        <taxon>Glossata</taxon>
        <taxon>Ditrysia</taxon>
        <taxon>Papilionoidea</taxon>
        <taxon>Nymphalidae</taxon>
        <taxon>Nymphalinae</taxon>
        <taxon>Euphydryas</taxon>
    </lineage>
</organism>